<dbReference type="InterPro" id="IPR024849">
    <property type="entry name" value="Shootin-1"/>
</dbReference>
<dbReference type="AlphaFoldDB" id="A0A7M7NSX1"/>
<sequence>MLSATMSSIKPSPPARKQSLKEGSPTHSAKDVKEIKEVAKKAIKEHQELQRQYSQKEIQTLQLVQELEETKDILSKLESASGQVVQEYEDVQTKLDIEQQCREEAEKIASKVGFIQFGSVFLRTHISLISSTFRMRNKFVVIILHKNKSLVNEGYYVSAWLPL</sequence>
<protein>
    <recommendedName>
        <fullName evidence="4">Shootin-1</fullName>
    </recommendedName>
</protein>
<feature type="compositionally biased region" description="Polar residues" evidence="1">
    <location>
        <begin position="1"/>
        <end position="10"/>
    </location>
</feature>
<dbReference type="PANTHER" id="PTHR46606">
    <property type="entry name" value="SHOOTIN-1"/>
    <property type="match status" value="1"/>
</dbReference>
<reference evidence="3" key="1">
    <citation type="submission" date="2015-02" db="EMBL/GenBank/DDBJ databases">
        <title>Genome sequencing for Strongylocentrotus purpuratus.</title>
        <authorList>
            <person name="Murali S."/>
            <person name="Liu Y."/>
            <person name="Vee V."/>
            <person name="English A."/>
            <person name="Wang M."/>
            <person name="Skinner E."/>
            <person name="Han Y."/>
            <person name="Muzny D.M."/>
            <person name="Worley K.C."/>
            <person name="Gibbs R.A."/>
        </authorList>
    </citation>
    <scope>NUCLEOTIDE SEQUENCE</scope>
</reference>
<feature type="region of interest" description="Disordered" evidence="1">
    <location>
        <begin position="1"/>
        <end position="33"/>
    </location>
</feature>
<organism evidence="2 3">
    <name type="scientific">Strongylocentrotus purpuratus</name>
    <name type="common">Purple sea urchin</name>
    <dbReference type="NCBI Taxonomy" id="7668"/>
    <lineage>
        <taxon>Eukaryota</taxon>
        <taxon>Metazoa</taxon>
        <taxon>Echinodermata</taxon>
        <taxon>Eleutherozoa</taxon>
        <taxon>Echinozoa</taxon>
        <taxon>Echinoidea</taxon>
        <taxon>Euechinoidea</taxon>
        <taxon>Echinacea</taxon>
        <taxon>Camarodonta</taxon>
        <taxon>Echinidea</taxon>
        <taxon>Strongylocentrotidae</taxon>
        <taxon>Strongylocentrotus</taxon>
    </lineage>
</organism>
<keyword evidence="3" id="KW-1185">Reference proteome</keyword>
<proteinExistence type="predicted"/>
<dbReference type="KEGG" id="spu:115923950"/>
<name>A0A7M7NSX1_STRPU</name>
<evidence type="ECO:0000313" key="2">
    <source>
        <dbReference type="EnsemblMetazoa" id="XP_030841149"/>
    </source>
</evidence>
<dbReference type="InParanoid" id="A0A7M7NSX1"/>
<evidence type="ECO:0000256" key="1">
    <source>
        <dbReference type="SAM" id="MobiDB-lite"/>
    </source>
</evidence>
<dbReference type="OrthoDB" id="10038318at2759"/>
<dbReference type="RefSeq" id="XP_030841149.1">
    <property type="nucleotide sequence ID" value="XM_030985289.1"/>
</dbReference>
<dbReference type="Proteomes" id="UP000007110">
    <property type="component" value="Unassembled WGS sequence"/>
</dbReference>
<dbReference type="EnsemblMetazoa" id="XM_030985289">
    <property type="protein sequence ID" value="XP_030841149"/>
    <property type="gene ID" value="LOC115923950"/>
</dbReference>
<dbReference type="PANTHER" id="PTHR46606:SF5">
    <property type="entry name" value="SHOOTIN-1"/>
    <property type="match status" value="1"/>
</dbReference>
<evidence type="ECO:0008006" key="4">
    <source>
        <dbReference type="Google" id="ProtNLM"/>
    </source>
</evidence>
<reference evidence="2" key="2">
    <citation type="submission" date="2021-01" db="UniProtKB">
        <authorList>
            <consortium name="EnsemblMetazoa"/>
        </authorList>
    </citation>
    <scope>IDENTIFICATION</scope>
</reference>
<accession>A0A7M7NSX1</accession>
<dbReference type="OMA" id="ISSTFRM"/>
<dbReference type="GeneID" id="115923950"/>
<evidence type="ECO:0000313" key="3">
    <source>
        <dbReference type="Proteomes" id="UP000007110"/>
    </source>
</evidence>